<dbReference type="InterPro" id="IPR046357">
    <property type="entry name" value="PPIase_dom_sf"/>
</dbReference>
<feature type="transmembrane region" description="Helical" evidence="13">
    <location>
        <begin position="12"/>
        <end position="31"/>
    </location>
</feature>
<keyword evidence="7" id="KW-0143">Chaperone</keyword>
<name>A0A6L9EDP4_9FLAO</name>
<gene>
    <name evidence="15" type="ORF">GTQ38_12400</name>
</gene>
<dbReference type="InterPro" id="IPR052029">
    <property type="entry name" value="PpiD_chaperone"/>
</dbReference>
<keyword evidence="6 13" id="KW-0472">Membrane</keyword>
<sequence>MAILENIRKRTTVLILIIGMALFAFVISGIFTSNDFSGGKVGSSIAEINGNEISIDEFRRKVERASRSGFPSSTSMQLVNTVWNQVERSAILGQQFEDLGISIEQDQIIDVIKSSPGLASNPQFMNENGVFDESKFRDFIIELKQSAPDQYNDWLLDEQSIIDRAKEQAYFNLIKAGNGATLKEGELDYKLANDKVDIRYVRIPYASVPDSTIVVSKNEIAEYIAEHKDEYEQDPARDLQFVYFEEKPSPEDEAAIKDQISQLLEDSVEYFEEQDTTDTIPGFLRTTNIAEFLDRNSDTKFDTIFRAKKELPSQFADTLMNLQVGEVYGPYRDGDAFKVSRMIARRPNGSVKASHILITYEGAERASPEITRTKEEAEERANELLKEATKSGTVFAELARDNSDGPSAPRGGDLGFFQEGIMTPKFNDFAFGNNVGHIGLVETEFGFHIVKVDDKEDVVQIATLSRDIEPSEETINKLFEDATKFEMATTSSDKSFPDVAKESEFLVRPVNKLKQLDENLPGLGAQRTIVQWAFNDDTKIGDIKRFSINNGYAVVQLTGEYDKGLMSVEDASGRVLPILRKQKKAAQIIAANSGRSLDDLATNNGQSISNASALTVKTPTIAGAGREPLIVGTAFALAEGTASELLEGETGVFKIEVTKKEDAPQLDNYATYATTLQSSNAARVNSAVYNALKKKADIEDNRATFY</sequence>
<dbReference type="GO" id="GO:0003755">
    <property type="term" value="F:peptidyl-prolyl cis-trans isomerase activity"/>
    <property type="evidence" value="ECO:0007669"/>
    <property type="project" value="UniProtKB-KW"/>
</dbReference>
<organism evidence="15 16">
    <name type="scientific">Poritiphilus flavus</name>
    <dbReference type="NCBI Taxonomy" id="2697053"/>
    <lineage>
        <taxon>Bacteria</taxon>
        <taxon>Pseudomonadati</taxon>
        <taxon>Bacteroidota</taxon>
        <taxon>Flavobacteriia</taxon>
        <taxon>Flavobacteriales</taxon>
        <taxon>Flavobacteriaceae</taxon>
        <taxon>Poritiphilus</taxon>
    </lineage>
</organism>
<keyword evidence="12" id="KW-0175">Coiled coil</keyword>
<evidence type="ECO:0000313" key="15">
    <source>
        <dbReference type="EMBL" id="NAS12810.1"/>
    </source>
</evidence>
<dbReference type="RefSeq" id="WP_161435836.1">
    <property type="nucleotide sequence ID" value="NZ_WXYO01000005.1"/>
</dbReference>
<evidence type="ECO:0000313" key="16">
    <source>
        <dbReference type="Proteomes" id="UP000475249"/>
    </source>
</evidence>
<feature type="coiled-coil region" evidence="12">
    <location>
        <begin position="360"/>
        <end position="387"/>
    </location>
</feature>
<keyword evidence="3" id="KW-0997">Cell inner membrane</keyword>
<evidence type="ECO:0000256" key="3">
    <source>
        <dbReference type="ARBA" id="ARBA00022519"/>
    </source>
</evidence>
<evidence type="ECO:0000256" key="10">
    <source>
        <dbReference type="ARBA" id="ARBA00042775"/>
    </source>
</evidence>
<evidence type="ECO:0000256" key="9">
    <source>
        <dbReference type="ARBA" id="ARBA00040743"/>
    </source>
</evidence>
<dbReference type="PROSITE" id="PS01096">
    <property type="entry name" value="PPIC_PPIASE_1"/>
    <property type="match status" value="1"/>
</dbReference>
<evidence type="ECO:0000256" key="7">
    <source>
        <dbReference type="ARBA" id="ARBA00023186"/>
    </source>
</evidence>
<dbReference type="AlphaFoldDB" id="A0A6L9EDP4"/>
<dbReference type="PROSITE" id="PS50198">
    <property type="entry name" value="PPIC_PPIASE_2"/>
    <property type="match status" value="1"/>
</dbReference>
<evidence type="ECO:0000256" key="1">
    <source>
        <dbReference type="ARBA" id="ARBA00004382"/>
    </source>
</evidence>
<dbReference type="Pfam" id="PF13623">
    <property type="entry name" value="SurA_N_2"/>
    <property type="match status" value="1"/>
</dbReference>
<feature type="domain" description="PpiC" evidence="14">
    <location>
        <begin position="348"/>
        <end position="454"/>
    </location>
</feature>
<dbReference type="EMBL" id="WXYO01000005">
    <property type="protein sequence ID" value="NAS12810.1"/>
    <property type="molecule type" value="Genomic_DNA"/>
</dbReference>
<accession>A0A6L9EDP4</accession>
<keyword evidence="2" id="KW-1003">Cell membrane</keyword>
<evidence type="ECO:0000256" key="2">
    <source>
        <dbReference type="ARBA" id="ARBA00022475"/>
    </source>
</evidence>
<evidence type="ECO:0000256" key="6">
    <source>
        <dbReference type="ARBA" id="ARBA00023136"/>
    </source>
</evidence>
<keyword evidence="16" id="KW-1185">Reference proteome</keyword>
<evidence type="ECO:0000259" key="14">
    <source>
        <dbReference type="PROSITE" id="PS50198"/>
    </source>
</evidence>
<keyword evidence="4 13" id="KW-0812">Transmembrane</keyword>
<dbReference type="InterPro" id="IPR023058">
    <property type="entry name" value="PPIase_PpiC_CS"/>
</dbReference>
<dbReference type="InterPro" id="IPR027304">
    <property type="entry name" value="Trigger_fact/SurA_dom_sf"/>
</dbReference>
<protein>
    <recommendedName>
        <fullName evidence="9">Periplasmic chaperone PpiD</fullName>
    </recommendedName>
    <alternativeName>
        <fullName evidence="10">Periplasmic folding chaperone</fullName>
    </alternativeName>
</protein>
<dbReference type="SUPFAM" id="SSF109998">
    <property type="entry name" value="Triger factor/SurA peptide-binding domain-like"/>
    <property type="match status" value="1"/>
</dbReference>
<keyword evidence="11" id="KW-0697">Rotamase</keyword>
<proteinExistence type="inferred from homology"/>
<evidence type="ECO:0000256" key="8">
    <source>
        <dbReference type="ARBA" id="ARBA00038408"/>
    </source>
</evidence>
<dbReference type="GO" id="GO:0005886">
    <property type="term" value="C:plasma membrane"/>
    <property type="evidence" value="ECO:0007669"/>
    <property type="project" value="UniProtKB-SubCell"/>
</dbReference>
<keyword evidence="5 13" id="KW-1133">Transmembrane helix</keyword>
<dbReference type="InterPro" id="IPR000297">
    <property type="entry name" value="PPIase_PpiC"/>
</dbReference>
<evidence type="ECO:0000256" key="12">
    <source>
        <dbReference type="SAM" id="Coils"/>
    </source>
</evidence>
<keyword evidence="11 15" id="KW-0413">Isomerase</keyword>
<evidence type="ECO:0000256" key="11">
    <source>
        <dbReference type="PROSITE-ProRule" id="PRU00278"/>
    </source>
</evidence>
<dbReference type="Proteomes" id="UP000475249">
    <property type="component" value="Unassembled WGS sequence"/>
</dbReference>
<comment type="caution">
    <text evidence="15">The sequence shown here is derived from an EMBL/GenBank/DDBJ whole genome shotgun (WGS) entry which is preliminary data.</text>
</comment>
<comment type="subcellular location">
    <subcellularLocation>
        <location evidence="1">Cell inner membrane</location>
        <topology evidence="1">Single-pass type II membrane protein</topology>
        <orientation evidence="1">Periplasmic side</orientation>
    </subcellularLocation>
</comment>
<dbReference type="PANTHER" id="PTHR47529:SF1">
    <property type="entry name" value="PERIPLASMIC CHAPERONE PPID"/>
    <property type="match status" value="1"/>
</dbReference>
<evidence type="ECO:0000256" key="5">
    <source>
        <dbReference type="ARBA" id="ARBA00022989"/>
    </source>
</evidence>
<evidence type="ECO:0000256" key="4">
    <source>
        <dbReference type="ARBA" id="ARBA00022692"/>
    </source>
</evidence>
<dbReference type="PANTHER" id="PTHR47529">
    <property type="entry name" value="PEPTIDYL-PROLYL CIS-TRANS ISOMERASE D"/>
    <property type="match status" value="1"/>
</dbReference>
<dbReference type="Gene3D" id="3.10.50.40">
    <property type="match status" value="1"/>
</dbReference>
<reference evidence="15 16" key="1">
    <citation type="submission" date="2020-01" db="EMBL/GenBank/DDBJ databases">
        <title>Bacteria diversity of Porities sp.</title>
        <authorList>
            <person name="Wang G."/>
        </authorList>
    </citation>
    <scope>NUCLEOTIDE SEQUENCE [LARGE SCALE GENOMIC DNA]</scope>
    <source>
        <strain evidence="15 16">R33</strain>
    </source>
</reference>
<evidence type="ECO:0000256" key="13">
    <source>
        <dbReference type="SAM" id="Phobius"/>
    </source>
</evidence>
<dbReference type="SUPFAM" id="SSF54534">
    <property type="entry name" value="FKBP-like"/>
    <property type="match status" value="1"/>
</dbReference>
<comment type="similarity">
    <text evidence="8">Belongs to the PpiD chaperone family.</text>
</comment>
<dbReference type="Pfam" id="PF13616">
    <property type="entry name" value="Rotamase_3"/>
    <property type="match status" value="1"/>
</dbReference>